<keyword evidence="1" id="KW-0732">Signal</keyword>
<reference evidence="2" key="1">
    <citation type="submission" date="2021-03" db="EMBL/GenBank/DDBJ databases">
        <authorList>
            <person name="Kanchanasin P."/>
            <person name="Saeng-In P."/>
            <person name="Phongsopitanun W."/>
            <person name="Yuki M."/>
            <person name="Kudo T."/>
            <person name="Ohkuma M."/>
            <person name="Tanasupawat S."/>
        </authorList>
    </citation>
    <scope>NUCLEOTIDE SEQUENCE</scope>
    <source>
        <strain evidence="2">GKU 128</strain>
    </source>
</reference>
<proteinExistence type="predicted"/>
<sequence length="301" mass="31490">MTACRRRVLDTAGMRLRRTAGVIGPAAVVVIAVSPSSAAGARPPVAEPAVHSVQATAARIRAYWTPERRAAAAAGQAGALWTGGGAVARTTGKVFFTIGGRDFLCSGSTVRSANRDVVVTAGHCVKDGKGAWADNWIFVPGYRDGDSPYGGYTARRMFTPDQWSEHADGDFDVAMVAVAQADGRHVVDVAGGQRLAFGGPREAHTHAFGYPASGRWNGKRLAYCDGTPAPDRHAGTTGRGLRCDLTTGSSGGPWLTGLDPATGLGTVVSVNSFKYADDHATMYGPHFGDAVRRAYDQAQNA</sequence>
<dbReference type="InterPro" id="IPR050966">
    <property type="entry name" value="Glutamyl_endopeptidase"/>
</dbReference>
<evidence type="ECO:0008006" key="4">
    <source>
        <dbReference type="Google" id="ProtNLM"/>
    </source>
</evidence>
<comment type="caution">
    <text evidence="2">The sequence shown here is derived from an EMBL/GenBank/DDBJ whole genome shotgun (WGS) entry which is preliminary data.</text>
</comment>
<evidence type="ECO:0000313" key="2">
    <source>
        <dbReference type="EMBL" id="MBO2446827.1"/>
    </source>
</evidence>
<keyword evidence="3" id="KW-1185">Reference proteome</keyword>
<evidence type="ECO:0000313" key="3">
    <source>
        <dbReference type="Proteomes" id="UP000669179"/>
    </source>
</evidence>
<dbReference type="Proteomes" id="UP000669179">
    <property type="component" value="Unassembled WGS sequence"/>
</dbReference>
<dbReference type="PANTHER" id="PTHR15462">
    <property type="entry name" value="SERINE PROTEASE"/>
    <property type="match status" value="1"/>
</dbReference>
<dbReference type="InterPro" id="IPR018114">
    <property type="entry name" value="TRYPSIN_HIS"/>
</dbReference>
<protein>
    <recommendedName>
        <fullName evidence="4">Trypsin-like serine protease</fullName>
    </recommendedName>
</protein>
<dbReference type="SUPFAM" id="SSF50494">
    <property type="entry name" value="Trypsin-like serine proteases"/>
    <property type="match status" value="1"/>
</dbReference>
<accession>A0A939T591</accession>
<dbReference type="InterPro" id="IPR043504">
    <property type="entry name" value="Peptidase_S1_PA_chymotrypsin"/>
</dbReference>
<gene>
    <name evidence="2" type="ORF">J4573_06970</name>
</gene>
<dbReference type="Pfam" id="PF13365">
    <property type="entry name" value="Trypsin_2"/>
    <property type="match status" value="1"/>
</dbReference>
<name>A0A939T591_9ACTN</name>
<dbReference type="GO" id="GO:0004252">
    <property type="term" value="F:serine-type endopeptidase activity"/>
    <property type="evidence" value="ECO:0007669"/>
    <property type="project" value="InterPro"/>
</dbReference>
<organism evidence="2 3">
    <name type="scientific">Actinomadura barringtoniae</name>
    <dbReference type="NCBI Taxonomy" id="1427535"/>
    <lineage>
        <taxon>Bacteria</taxon>
        <taxon>Bacillati</taxon>
        <taxon>Actinomycetota</taxon>
        <taxon>Actinomycetes</taxon>
        <taxon>Streptosporangiales</taxon>
        <taxon>Thermomonosporaceae</taxon>
        <taxon>Actinomadura</taxon>
    </lineage>
</organism>
<dbReference type="AlphaFoldDB" id="A0A939T591"/>
<dbReference type="InterPro" id="IPR009003">
    <property type="entry name" value="Peptidase_S1_PA"/>
</dbReference>
<dbReference type="EMBL" id="JAGEOJ010000002">
    <property type="protein sequence ID" value="MBO2446827.1"/>
    <property type="molecule type" value="Genomic_DNA"/>
</dbReference>
<evidence type="ECO:0000256" key="1">
    <source>
        <dbReference type="ARBA" id="ARBA00022729"/>
    </source>
</evidence>
<dbReference type="GO" id="GO:0006508">
    <property type="term" value="P:proteolysis"/>
    <property type="evidence" value="ECO:0007669"/>
    <property type="project" value="InterPro"/>
</dbReference>
<dbReference type="Gene3D" id="2.40.10.10">
    <property type="entry name" value="Trypsin-like serine proteases"/>
    <property type="match status" value="2"/>
</dbReference>
<dbReference type="PROSITE" id="PS00134">
    <property type="entry name" value="TRYPSIN_HIS"/>
    <property type="match status" value="1"/>
</dbReference>